<evidence type="ECO:0000313" key="1">
    <source>
        <dbReference type="EMBL" id="KAH7424116.1"/>
    </source>
</evidence>
<gene>
    <name evidence="1" type="ORF">KP509_12G090600</name>
</gene>
<dbReference type="AlphaFoldDB" id="A0A8T2TQU9"/>
<accession>A0A8T2TQU9</accession>
<sequence length="107" mass="12339">MAIFPQAHAVCTSPSPTASASCFWICLWERTSFSSQRNGAYGFISQEYHCTASSLSCLMHNRISVDSHLRLELMLLSYLPISCLHYHLDFCDYRVHNHLDFCDYRVL</sequence>
<reference evidence="1" key="1">
    <citation type="submission" date="2021-08" db="EMBL/GenBank/DDBJ databases">
        <title>WGS assembly of Ceratopteris richardii.</title>
        <authorList>
            <person name="Marchant D.B."/>
            <person name="Chen G."/>
            <person name="Jenkins J."/>
            <person name="Shu S."/>
            <person name="Leebens-Mack J."/>
            <person name="Grimwood J."/>
            <person name="Schmutz J."/>
            <person name="Soltis P."/>
            <person name="Soltis D."/>
            <person name="Chen Z.-H."/>
        </authorList>
    </citation>
    <scope>NUCLEOTIDE SEQUENCE</scope>
    <source>
        <strain evidence="1">Whitten #5841</strain>
        <tissue evidence="1">Leaf</tissue>
    </source>
</reference>
<name>A0A8T2TQU9_CERRI</name>
<evidence type="ECO:0000313" key="2">
    <source>
        <dbReference type="Proteomes" id="UP000825935"/>
    </source>
</evidence>
<dbReference type="EMBL" id="CM035417">
    <property type="protein sequence ID" value="KAH7424116.1"/>
    <property type="molecule type" value="Genomic_DNA"/>
</dbReference>
<organism evidence="1 2">
    <name type="scientific">Ceratopteris richardii</name>
    <name type="common">Triangle waterfern</name>
    <dbReference type="NCBI Taxonomy" id="49495"/>
    <lineage>
        <taxon>Eukaryota</taxon>
        <taxon>Viridiplantae</taxon>
        <taxon>Streptophyta</taxon>
        <taxon>Embryophyta</taxon>
        <taxon>Tracheophyta</taxon>
        <taxon>Polypodiopsida</taxon>
        <taxon>Polypodiidae</taxon>
        <taxon>Polypodiales</taxon>
        <taxon>Pteridineae</taxon>
        <taxon>Pteridaceae</taxon>
        <taxon>Parkerioideae</taxon>
        <taxon>Ceratopteris</taxon>
    </lineage>
</organism>
<comment type="caution">
    <text evidence="1">The sequence shown here is derived from an EMBL/GenBank/DDBJ whole genome shotgun (WGS) entry which is preliminary data.</text>
</comment>
<keyword evidence="2" id="KW-1185">Reference proteome</keyword>
<protein>
    <submittedName>
        <fullName evidence="1">Uncharacterized protein</fullName>
    </submittedName>
</protein>
<proteinExistence type="predicted"/>
<dbReference type="Proteomes" id="UP000825935">
    <property type="component" value="Chromosome 12"/>
</dbReference>